<reference evidence="7" key="1">
    <citation type="journal article" date="2020" name="G3 (Bethesda)">
        <title>High-Quality Assemblies for Three Invasive Social Wasps from the &lt;i&gt;Vespula&lt;/i&gt; Genus.</title>
        <authorList>
            <person name="Harrop T.W.R."/>
            <person name="Guhlin J."/>
            <person name="McLaughlin G.M."/>
            <person name="Permina E."/>
            <person name="Stockwell P."/>
            <person name="Gilligan J."/>
            <person name="Le Lec M.F."/>
            <person name="Gruber M.A.M."/>
            <person name="Quinn O."/>
            <person name="Lovegrove M."/>
            <person name="Duncan E.J."/>
            <person name="Remnant E.J."/>
            <person name="Van Eeckhoven J."/>
            <person name="Graham B."/>
            <person name="Knapp R.A."/>
            <person name="Langford K.W."/>
            <person name="Kronenberg Z."/>
            <person name="Press M.O."/>
            <person name="Eacker S.M."/>
            <person name="Wilson-Rankin E.E."/>
            <person name="Purcell J."/>
            <person name="Lester P.J."/>
            <person name="Dearden P.K."/>
        </authorList>
    </citation>
    <scope>NUCLEOTIDE SEQUENCE</scope>
    <source>
        <strain evidence="7">Linc-1</strain>
    </source>
</reference>
<accession>A0A834KHE1</accession>
<feature type="transmembrane region" description="Helical" evidence="6">
    <location>
        <begin position="40"/>
        <end position="60"/>
    </location>
</feature>
<dbReference type="Pfam" id="PF00230">
    <property type="entry name" value="MIP"/>
    <property type="match status" value="2"/>
</dbReference>
<dbReference type="GO" id="GO:0005886">
    <property type="term" value="C:plasma membrane"/>
    <property type="evidence" value="ECO:0007669"/>
    <property type="project" value="TreeGrafter"/>
</dbReference>
<evidence type="ECO:0000313" key="7">
    <source>
        <dbReference type="EMBL" id="KAF7404071.1"/>
    </source>
</evidence>
<dbReference type="Proteomes" id="UP000617340">
    <property type="component" value="Unassembled WGS sequence"/>
</dbReference>
<sequence>MLIDVTKTIAITPNGMLHAGNPEDTISFCKTDLHENLSVFQGLLCEIIATGILVFFACGVWDPRNEKNSDSVPMRFGFCITVLCFIFIPYTGCSLNPARSIAPAIWNGYWNNHWIFWIGPISGAIISSIIYRCLFLPKIKKNEDNQNTLTGVVTPTENLTLGGIDDADKLCITDLHPNVSAIQGLLIESLSTSILMLVACAIWDLRNEKNTDSVPLKFGFTVATLATAFGPYTGCSMNPVRTLGPAVWNNQWSHHWIYWFGPIGGALLSSISYRTIFGVQRSVEEENVPERVALNSVDISQKTELKEVSKINV</sequence>
<gene>
    <name evidence="7" type="ORF">HZH68_006865</name>
</gene>
<keyword evidence="5" id="KW-0813">Transport</keyword>
<evidence type="ECO:0000313" key="8">
    <source>
        <dbReference type="Proteomes" id="UP000617340"/>
    </source>
</evidence>
<comment type="subcellular location">
    <subcellularLocation>
        <location evidence="1">Membrane</location>
        <topology evidence="1">Multi-pass membrane protein</topology>
    </subcellularLocation>
</comment>
<feature type="transmembrane region" description="Helical" evidence="6">
    <location>
        <begin position="256"/>
        <end position="273"/>
    </location>
</feature>
<keyword evidence="3 6" id="KW-1133">Transmembrane helix</keyword>
<dbReference type="InterPro" id="IPR034294">
    <property type="entry name" value="Aquaporin_transptr"/>
</dbReference>
<name>A0A834KHE1_VESGE</name>
<evidence type="ECO:0000256" key="2">
    <source>
        <dbReference type="ARBA" id="ARBA00022692"/>
    </source>
</evidence>
<evidence type="ECO:0000256" key="4">
    <source>
        <dbReference type="ARBA" id="ARBA00023136"/>
    </source>
</evidence>
<dbReference type="PRINTS" id="PR00783">
    <property type="entry name" value="MINTRINSICP"/>
</dbReference>
<dbReference type="EMBL" id="JACSDZ010000005">
    <property type="protein sequence ID" value="KAF7404071.1"/>
    <property type="molecule type" value="Genomic_DNA"/>
</dbReference>
<keyword evidence="8" id="KW-1185">Reference proteome</keyword>
<dbReference type="Gene3D" id="1.20.1080.10">
    <property type="entry name" value="Glycerol uptake facilitator protein"/>
    <property type="match status" value="2"/>
</dbReference>
<dbReference type="InterPro" id="IPR000425">
    <property type="entry name" value="MIP"/>
</dbReference>
<dbReference type="AlphaFoldDB" id="A0A834KHE1"/>
<evidence type="ECO:0000256" key="6">
    <source>
        <dbReference type="SAM" id="Phobius"/>
    </source>
</evidence>
<evidence type="ECO:0000256" key="5">
    <source>
        <dbReference type="RuleBase" id="RU000477"/>
    </source>
</evidence>
<evidence type="ECO:0000256" key="3">
    <source>
        <dbReference type="ARBA" id="ARBA00022989"/>
    </source>
</evidence>
<dbReference type="InterPro" id="IPR023271">
    <property type="entry name" value="Aquaporin-like"/>
</dbReference>
<comment type="similarity">
    <text evidence="5">Belongs to the MIP/aquaporin (TC 1.A.8) family.</text>
</comment>
<evidence type="ECO:0008006" key="9">
    <source>
        <dbReference type="Google" id="ProtNLM"/>
    </source>
</evidence>
<comment type="caution">
    <text evidence="7">The sequence shown here is derived from an EMBL/GenBank/DDBJ whole genome shotgun (WGS) entry which is preliminary data.</text>
</comment>
<proteinExistence type="inferred from homology"/>
<feature type="transmembrane region" description="Helical" evidence="6">
    <location>
        <begin position="114"/>
        <end position="134"/>
    </location>
</feature>
<dbReference type="PANTHER" id="PTHR19139:SF270">
    <property type="entry name" value="ENTOMOGLYCEROPORIN 1-RELATED"/>
    <property type="match status" value="1"/>
</dbReference>
<organism evidence="7 8">
    <name type="scientific">Vespula germanica</name>
    <name type="common">German yellow jacket</name>
    <name type="synonym">Paravespula germanica</name>
    <dbReference type="NCBI Taxonomy" id="30212"/>
    <lineage>
        <taxon>Eukaryota</taxon>
        <taxon>Metazoa</taxon>
        <taxon>Ecdysozoa</taxon>
        <taxon>Arthropoda</taxon>
        <taxon>Hexapoda</taxon>
        <taxon>Insecta</taxon>
        <taxon>Pterygota</taxon>
        <taxon>Neoptera</taxon>
        <taxon>Endopterygota</taxon>
        <taxon>Hymenoptera</taxon>
        <taxon>Apocrita</taxon>
        <taxon>Aculeata</taxon>
        <taxon>Vespoidea</taxon>
        <taxon>Vespidae</taxon>
        <taxon>Vespinae</taxon>
        <taxon>Vespula</taxon>
    </lineage>
</organism>
<evidence type="ECO:0000256" key="1">
    <source>
        <dbReference type="ARBA" id="ARBA00004141"/>
    </source>
</evidence>
<dbReference type="GO" id="GO:0015267">
    <property type="term" value="F:channel activity"/>
    <property type="evidence" value="ECO:0007669"/>
    <property type="project" value="InterPro"/>
</dbReference>
<dbReference type="SUPFAM" id="SSF81338">
    <property type="entry name" value="Aquaporin-like"/>
    <property type="match status" value="2"/>
</dbReference>
<feature type="transmembrane region" description="Helical" evidence="6">
    <location>
        <begin position="72"/>
        <end position="90"/>
    </location>
</feature>
<keyword evidence="2 5" id="KW-0812">Transmembrane</keyword>
<keyword evidence="4 6" id="KW-0472">Membrane</keyword>
<protein>
    <recommendedName>
        <fullName evidence="9">Aquaporin</fullName>
    </recommendedName>
</protein>
<dbReference type="PANTHER" id="PTHR19139">
    <property type="entry name" value="AQUAPORIN TRANSPORTER"/>
    <property type="match status" value="1"/>
</dbReference>